<dbReference type="Pfam" id="PF02578">
    <property type="entry name" value="Cu-oxidase_4"/>
    <property type="match status" value="1"/>
</dbReference>
<gene>
    <name evidence="11" type="ORF">COW36_07755</name>
</gene>
<keyword evidence="3" id="KW-0808">Transferase</keyword>
<accession>A0A2M7G6S3</accession>
<comment type="caution">
    <text evidence="11">The sequence shown here is derived from an EMBL/GenBank/DDBJ whole genome shotgun (WGS) entry which is preliminary data.</text>
</comment>
<keyword evidence="5" id="KW-0378">Hydrolase</keyword>
<dbReference type="CDD" id="cd16833">
    <property type="entry name" value="YfiH"/>
    <property type="match status" value="1"/>
</dbReference>
<dbReference type="GO" id="GO:0017061">
    <property type="term" value="F:S-methyl-5-thioadenosine phosphorylase activity"/>
    <property type="evidence" value="ECO:0007669"/>
    <property type="project" value="UniProtKB-EC"/>
</dbReference>
<dbReference type="InterPro" id="IPR038371">
    <property type="entry name" value="Cu_polyphenol_OxRdtase_sf"/>
</dbReference>
<sequence length="268" mass="29278">MTHPLFLQNPAWLNISGLRHGFSTRAGGVSEAPYASLNLKYPTGQETEAYEAVLENRRRLGAGLSMNIERLVACRQCHGAGLYTVKAEDAGRGAFSQEEGIADTDGLITAETDLPLLIQVADCLPILLVEPVAHVIGAVHAGWRGTQAQILRRVIERMQAEFGAQADRIQVAIGPGIGFEQFEVGTEVAEAFADHVDIRDPQVARVKGEKVHLDLVEINRRQALRAGIQPETLFSLNRCTVSEPELFFSFRRDQGLTGRLGGLIAWAD</sequence>
<evidence type="ECO:0000256" key="4">
    <source>
        <dbReference type="ARBA" id="ARBA00022723"/>
    </source>
</evidence>
<evidence type="ECO:0000256" key="2">
    <source>
        <dbReference type="ARBA" id="ARBA00007353"/>
    </source>
</evidence>
<dbReference type="AlphaFoldDB" id="A0A2M7G6S3"/>
<dbReference type="Gene3D" id="3.60.140.10">
    <property type="entry name" value="CNF1/YfiH-like putative cysteine hydrolases"/>
    <property type="match status" value="1"/>
</dbReference>
<comment type="catalytic activity">
    <reaction evidence="9">
        <text>S-methyl-5'-thioadenosine + phosphate = 5-(methylsulfanyl)-alpha-D-ribose 1-phosphate + adenine</text>
        <dbReference type="Rhea" id="RHEA:11852"/>
        <dbReference type="ChEBI" id="CHEBI:16708"/>
        <dbReference type="ChEBI" id="CHEBI:17509"/>
        <dbReference type="ChEBI" id="CHEBI:43474"/>
        <dbReference type="ChEBI" id="CHEBI:58533"/>
        <dbReference type="EC" id="2.4.2.28"/>
    </reaction>
    <physiologicalReaction direction="left-to-right" evidence="9">
        <dbReference type="Rhea" id="RHEA:11853"/>
    </physiologicalReaction>
</comment>
<dbReference type="EMBL" id="PFFQ01000021">
    <property type="protein sequence ID" value="PIW17734.1"/>
    <property type="molecule type" value="Genomic_DNA"/>
</dbReference>
<comment type="similarity">
    <text evidence="2 10">Belongs to the purine nucleoside phosphorylase YfiH/LACC1 family.</text>
</comment>
<dbReference type="NCBIfam" id="TIGR00726">
    <property type="entry name" value="peptidoglycan editing factor PgeF"/>
    <property type="match status" value="1"/>
</dbReference>
<dbReference type="GO" id="GO:0005507">
    <property type="term" value="F:copper ion binding"/>
    <property type="evidence" value="ECO:0007669"/>
    <property type="project" value="TreeGrafter"/>
</dbReference>
<evidence type="ECO:0000256" key="5">
    <source>
        <dbReference type="ARBA" id="ARBA00022801"/>
    </source>
</evidence>
<evidence type="ECO:0000256" key="7">
    <source>
        <dbReference type="ARBA" id="ARBA00047989"/>
    </source>
</evidence>
<dbReference type="GO" id="GO:0016787">
    <property type="term" value="F:hydrolase activity"/>
    <property type="evidence" value="ECO:0007669"/>
    <property type="project" value="UniProtKB-KW"/>
</dbReference>
<protein>
    <recommendedName>
        <fullName evidence="10">Purine nucleoside phosphorylase</fullName>
    </recommendedName>
</protein>
<evidence type="ECO:0000256" key="9">
    <source>
        <dbReference type="ARBA" id="ARBA00049893"/>
    </source>
</evidence>
<evidence type="ECO:0000256" key="3">
    <source>
        <dbReference type="ARBA" id="ARBA00022679"/>
    </source>
</evidence>
<comment type="catalytic activity">
    <reaction evidence="1">
        <text>inosine + phosphate = alpha-D-ribose 1-phosphate + hypoxanthine</text>
        <dbReference type="Rhea" id="RHEA:27646"/>
        <dbReference type="ChEBI" id="CHEBI:17368"/>
        <dbReference type="ChEBI" id="CHEBI:17596"/>
        <dbReference type="ChEBI" id="CHEBI:43474"/>
        <dbReference type="ChEBI" id="CHEBI:57720"/>
        <dbReference type="EC" id="2.4.2.1"/>
    </reaction>
    <physiologicalReaction direction="left-to-right" evidence="1">
        <dbReference type="Rhea" id="RHEA:27647"/>
    </physiologicalReaction>
</comment>
<keyword evidence="4" id="KW-0479">Metal-binding</keyword>
<comment type="catalytic activity">
    <reaction evidence="7">
        <text>adenosine + H2O + H(+) = inosine + NH4(+)</text>
        <dbReference type="Rhea" id="RHEA:24408"/>
        <dbReference type="ChEBI" id="CHEBI:15377"/>
        <dbReference type="ChEBI" id="CHEBI:15378"/>
        <dbReference type="ChEBI" id="CHEBI:16335"/>
        <dbReference type="ChEBI" id="CHEBI:17596"/>
        <dbReference type="ChEBI" id="CHEBI:28938"/>
        <dbReference type="EC" id="3.5.4.4"/>
    </reaction>
    <physiologicalReaction direction="left-to-right" evidence="7">
        <dbReference type="Rhea" id="RHEA:24409"/>
    </physiologicalReaction>
</comment>
<evidence type="ECO:0000313" key="11">
    <source>
        <dbReference type="EMBL" id="PIW17734.1"/>
    </source>
</evidence>
<evidence type="ECO:0000313" key="12">
    <source>
        <dbReference type="Proteomes" id="UP000231019"/>
    </source>
</evidence>
<dbReference type="PANTHER" id="PTHR30616">
    <property type="entry name" value="UNCHARACTERIZED PROTEIN YFIH"/>
    <property type="match status" value="1"/>
</dbReference>
<dbReference type="InterPro" id="IPR003730">
    <property type="entry name" value="Cu_polyphenol_OxRdtase"/>
</dbReference>
<organism evidence="11 12">
    <name type="scientific">bacterium (Candidatus Blackallbacteria) CG17_big_fil_post_rev_8_21_14_2_50_48_46</name>
    <dbReference type="NCBI Taxonomy" id="2014261"/>
    <lineage>
        <taxon>Bacteria</taxon>
        <taxon>Candidatus Blackallbacteria</taxon>
    </lineage>
</organism>
<reference evidence="11 12" key="1">
    <citation type="submission" date="2017-09" db="EMBL/GenBank/DDBJ databases">
        <title>Depth-based differentiation of microbial function through sediment-hosted aquifers and enrichment of novel symbionts in the deep terrestrial subsurface.</title>
        <authorList>
            <person name="Probst A.J."/>
            <person name="Ladd B."/>
            <person name="Jarett J.K."/>
            <person name="Geller-Mcgrath D.E."/>
            <person name="Sieber C.M."/>
            <person name="Emerson J.B."/>
            <person name="Anantharaman K."/>
            <person name="Thomas B.C."/>
            <person name="Malmstrom R."/>
            <person name="Stieglmeier M."/>
            <person name="Klingl A."/>
            <person name="Woyke T."/>
            <person name="Ryan C.M."/>
            <person name="Banfield J.F."/>
        </authorList>
    </citation>
    <scope>NUCLEOTIDE SEQUENCE [LARGE SCALE GENOMIC DNA]</scope>
    <source>
        <strain evidence="11">CG17_big_fil_post_rev_8_21_14_2_50_48_46</strain>
    </source>
</reference>
<comment type="catalytic activity">
    <reaction evidence="8">
        <text>adenosine + phosphate = alpha-D-ribose 1-phosphate + adenine</text>
        <dbReference type="Rhea" id="RHEA:27642"/>
        <dbReference type="ChEBI" id="CHEBI:16335"/>
        <dbReference type="ChEBI" id="CHEBI:16708"/>
        <dbReference type="ChEBI" id="CHEBI:43474"/>
        <dbReference type="ChEBI" id="CHEBI:57720"/>
        <dbReference type="EC" id="2.4.2.1"/>
    </reaction>
    <physiologicalReaction direction="left-to-right" evidence="8">
        <dbReference type="Rhea" id="RHEA:27643"/>
    </physiologicalReaction>
</comment>
<evidence type="ECO:0000256" key="1">
    <source>
        <dbReference type="ARBA" id="ARBA00000553"/>
    </source>
</evidence>
<keyword evidence="6" id="KW-0862">Zinc</keyword>
<dbReference type="InterPro" id="IPR011324">
    <property type="entry name" value="Cytotoxic_necrot_fac-like_cat"/>
</dbReference>
<name>A0A2M7G6S3_9BACT</name>
<evidence type="ECO:0000256" key="10">
    <source>
        <dbReference type="RuleBase" id="RU361274"/>
    </source>
</evidence>
<evidence type="ECO:0000256" key="6">
    <source>
        <dbReference type="ARBA" id="ARBA00022833"/>
    </source>
</evidence>
<dbReference type="PANTHER" id="PTHR30616:SF2">
    <property type="entry name" value="PURINE NUCLEOSIDE PHOSPHORYLASE LACC1"/>
    <property type="match status" value="1"/>
</dbReference>
<evidence type="ECO:0000256" key="8">
    <source>
        <dbReference type="ARBA" id="ARBA00048968"/>
    </source>
</evidence>
<dbReference type="SUPFAM" id="SSF64438">
    <property type="entry name" value="CNF1/YfiH-like putative cysteine hydrolases"/>
    <property type="match status" value="1"/>
</dbReference>
<proteinExistence type="inferred from homology"/>
<dbReference type="Proteomes" id="UP000231019">
    <property type="component" value="Unassembled WGS sequence"/>
</dbReference>